<dbReference type="FunFam" id="3.30.420.10:FF:000032">
    <property type="entry name" value="Retrovirus-related Pol polyprotein from transposon 297-like Protein"/>
    <property type="match status" value="1"/>
</dbReference>
<dbReference type="Gene3D" id="2.40.70.10">
    <property type="entry name" value="Acid Proteases"/>
    <property type="match status" value="1"/>
</dbReference>
<dbReference type="Pfam" id="PF17921">
    <property type="entry name" value="Integrase_H2C2"/>
    <property type="match status" value="1"/>
</dbReference>
<dbReference type="Gene3D" id="3.10.10.10">
    <property type="entry name" value="HIV Type 1 Reverse Transcriptase, subunit A, domain 1"/>
    <property type="match status" value="1"/>
</dbReference>
<evidence type="ECO:0000259" key="10">
    <source>
        <dbReference type="PROSITE" id="PS50878"/>
    </source>
</evidence>
<evidence type="ECO:0000256" key="4">
    <source>
        <dbReference type="ARBA" id="ARBA00022722"/>
    </source>
</evidence>
<feature type="domain" description="Integrase catalytic" evidence="12">
    <location>
        <begin position="1949"/>
        <end position="2110"/>
    </location>
</feature>
<dbReference type="GO" id="GO:0004523">
    <property type="term" value="F:RNA-DNA hybrid ribonuclease activity"/>
    <property type="evidence" value="ECO:0007669"/>
    <property type="project" value="InterPro"/>
</dbReference>
<feature type="compositionally biased region" description="Low complexity" evidence="9">
    <location>
        <begin position="388"/>
        <end position="409"/>
    </location>
</feature>
<dbReference type="InterPro" id="IPR036397">
    <property type="entry name" value="RNaseH_sf"/>
</dbReference>
<feature type="region of interest" description="Disordered" evidence="9">
    <location>
        <begin position="386"/>
        <end position="409"/>
    </location>
</feature>
<keyword evidence="7" id="KW-0695">RNA-directed DNA polymerase</keyword>
<accession>A0A2K3NP54</accession>
<dbReference type="EMBL" id="ASHM01000494">
    <property type="protein sequence ID" value="PNY04816.1"/>
    <property type="molecule type" value="Genomic_DNA"/>
</dbReference>
<protein>
    <recommendedName>
        <fullName evidence="1">RNA-directed DNA polymerase</fullName>
        <ecNumber evidence="1">2.7.7.49</ecNumber>
    </recommendedName>
</protein>
<dbReference type="InterPro" id="IPR041373">
    <property type="entry name" value="RT_RNaseH"/>
</dbReference>
<dbReference type="Pfam" id="PF00078">
    <property type="entry name" value="RVT_1"/>
    <property type="match status" value="1"/>
</dbReference>
<dbReference type="CDD" id="cd01647">
    <property type="entry name" value="RT_LTR"/>
    <property type="match status" value="1"/>
</dbReference>
<organism evidence="13 14">
    <name type="scientific">Trifolium pratense</name>
    <name type="common">Red clover</name>
    <dbReference type="NCBI Taxonomy" id="57577"/>
    <lineage>
        <taxon>Eukaryota</taxon>
        <taxon>Viridiplantae</taxon>
        <taxon>Streptophyta</taxon>
        <taxon>Embryophyta</taxon>
        <taxon>Tracheophyta</taxon>
        <taxon>Spermatophyta</taxon>
        <taxon>Magnoliopsida</taxon>
        <taxon>eudicotyledons</taxon>
        <taxon>Gunneridae</taxon>
        <taxon>Pentapetalae</taxon>
        <taxon>rosids</taxon>
        <taxon>fabids</taxon>
        <taxon>Fabales</taxon>
        <taxon>Fabaceae</taxon>
        <taxon>Papilionoideae</taxon>
        <taxon>50 kb inversion clade</taxon>
        <taxon>NPAAA clade</taxon>
        <taxon>Hologalegina</taxon>
        <taxon>IRL clade</taxon>
        <taxon>Trifolieae</taxon>
        <taxon>Trifolium</taxon>
    </lineage>
</organism>
<dbReference type="Pfam" id="PF17917">
    <property type="entry name" value="RT_RNaseH"/>
    <property type="match status" value="1"/>
</dbReference>
<feature type="region of interest" description="Disordered" evidence="9">
    <location>
        <begin position="34"/>
        <end position="64"/>
    </location>
</feature>
<keyword evidence="4" id="KW-0540">Nuclease</keyword>
<dbReference type="PROSITE" id="PS50994">
    <property type="entry name" value="INTEGRASE"/>
    <property type="match status" value="1"/>
</dbReference>
<dbReference type="InterPro" id="IPR021109">
    <property type="entry name" value="Peptidase_aspartic_dom_sf"/>
</dbReference>
<feature type="domain" description="RNase H type-1" evidence="11">
    <location>
        <begin position="1663"/>
        <end position="1792"/>
    </location>
</feature>
<keyword evidence="3" id="KW-0548">Nucleotidyltransferase</keyword>
<feature type="compositionally biased region" description="Basic and acidic residues" evidence="9">
    <location>
        <begin position="691"/>
        <end position="700"/>
    </location>
</feature>
<feature type="region of interest" description="Disordered" evidence="9">
    <location>
        <begin position="320"/>
        <end position="347"/>
    </location>
</feature>
<dbReference type="FunFam" id="3.30.70.270:FF:000063">
    <property type="entry name" value="Zinc knuckle domaincontaining protein"/>
    <property type="match status" value="1"/>
</dbReference>
<dbReference type="GO" id="GO:0015074">
    <property type="term" value="P:DNA integration"/>
    <property type="evidence" value="ECO:0007669"/>
    <property type="project" value="InterPro"/>
</dbReference>
<dbReference type="Pfam" id="PF13456">
    <property type="entry name" value="RVT_3"/>
    <property type="match status" value="1"/>
</dbReference>
<dbReference type="SUPFAM" id="SSF56672">
    <property type="entry name" value="DNA/RNA polymerases"/>
    <property type="match status" value="1"/>
</dbReference>
<evidence type="ECO:0000256" key="2">
    <source>
        <dbReference type="ARBA" id="ARBA00022679"/>
    </source>
</evidence>
<evidence type="ECO:0000259" key="12">
    <source>
        <dbReference type="PROSITE" id="PS50994"/>
    </source>
</evidence>
<proteinExistence type="predicted"/>
<keyword evidence="2" id="KW-0808">Transferase</keyword>
<dbReference type="SUPFAM" id="SSF50630">
    <property type="entry name" value="Acid proteases"/>
    <property type="match status" value="1"/>
</dbReference>
<dbReference type="Proteomes" id="UP000236291">
    <property type="component" value="Unassembled WGS sequence"/>
</dbReference>
<dbReference type="EC" id="2.7.7.49" evidence="1"/>
<evidence type="ECO:0000259" key="11">
    <source>
        <dbReference type="PROSITE" id="PS50879"/>
    </source>
</evidence>
<evidence type="ECO:0000256" key="1">
    <source>
        <dbReference type="ARBA" id="ARBA00012493"/>
    </source>
</evidence>
<evidence type="ECO:0000256" key="5">
    <source>
        <dbReference type="ARBA" id="ARBA00022759"/>
    </source>
</evidence>
<dbReference type="PANTHER" id="PTHR48475:SF1">
    <property type="entry name" value="RNASE H TYPE-1 DOMAIN-CONTAINING PROTEIN"/>
    <property type="match status" value="1"/>
</dbReference>
<evidence type="ECO:0000313" key="13">
    <source>
        <dbReference type="EMBL" id="PNY04816.1"/>
    </source>
</evidence>
<dbReference type="SUPFAM" id="SSF53098">
    <property type="entry name" value="Ribonuclease H-like"/>
    <property type="match status" value="2"/>
</dbReference>
<dbReference type="PANTHER" id="PTHR48475">
    <property type="entry name" value="RIBONUCLEASE H"/>
    <property type="match status" value="1"/>
</dbReference>
<evidence type="ECO:0000256" key="9">
    <source>
        <dbReference type="SAM" id="MobiDB-lite"/>
    </source>
</evidence>
<dbReference type="GO" id="GO:0003964">
    <property type="term" value="F:RNA-directed DNA polymerase activity"/>
    <property type="evidence" value="ECO:0007669"/>
    <property type="project" value="UniProtKB-KW"/>
</dbReference>
<evidence type="ECO:0000256" key="7">
    <source>
        <dbReference type="ARBA" id="ARBA00022918"/>
    </source>
</evidence>
<gene>
    <name evidence="13" type="ORF">L195_g001246</name>
</gene>
<dbReference type="InterPro" id="IPR002156">
    <property type="entry name" value="RNaseH_domain"/>
</dbReference>
<dbReference type="InterPro" id="IPR005162">
    <property type="entry name" value="Retrotrans_gag_dom"/>
</dbReference>
<feature type="domain" description="Reverse transcriptase" evidence="10">
    <location>
        <begin position="1235"/>
        <end position="1414"/>
    </location>
</feature>
<dbReference type="Gene3D" id="3.30.420.10">
    <property type="entry name" value="Ribonuclease H-like superfamily/Ribonuclease H"/>
    <property type="match status" value="2"/>
</dbReference>
<dbReference type="InterPro" id="IPR043128">
    <property type="entry name" value="Rev_trsase/Diguanyl_cyclase"/>
</dbReference>
<evidence type="ECO:0000256" key="6">
    <source>
        <dbReference type="ARBA" id="ARBA00022801"/>
    </source>
</evidence>
<keyword evidence="5" id="KW-0255">Endonuclease</keyword>
<dbReference type="Pfam" id="PF03732">
    <property type="entry name" value="Retrotrans_gag"/>
    <property type="match status" value="1"/>
</dbReference>
<reference evidence="13 14" key="2">
    <citation type="journal article" date="2017" name="Front. Plant Sci.">
        <title>Gene Classification and Mining of Molecular Markers Useful in Red Clover (Trifolium pratense) Breeding.</title>
        <authorList>
            <person name="Istvanek J."/>
            <person name="Dluhosova J."/>
            <person name="Dluhos P."/>
            <person name="Patkova L."/>
            <person name="Nedelnik J."/>
            <person name="Repkova J."/>
        </authorList>
    </citation>
    <scope>NUCLEOTIDE SEQUENCE [LARGE SCALE GENOMIC DNA]</scope>
    <source>
        <strain evidence="14">cv. Tatra</strain>
        <tissue evidence="13">Young leaves</tissue>
    </source>
</reference>
<dbReference type="CDD" id="cd00303">
    <property type="entry name" value="retropepsin_like"/>
    <property type="match status" value="1"/>
</dbReference>
<dbReference type="Gene3D" id="3.30.70.270">
    <property type="match status" value="2"/>
</dbReference>
<evidence type="ECO:0000256" key="8">
    <source>
        <dbReference type="ARBA" id="ARBA00023172"/>
    </source>
</evidence>
<dbReference type="InterPro" id="IPR012337">
    <property type="entry name" value="RNaseH-like_sf"/>
</dbReference>
<dbReference type="Pfam" id="PF00665">
    <property type="entry name" value="rve"/>
    <property type="match status" value="1"/>
</dbReference>
<reference evidence="13 14" key="1">
    <citation type="journal article" date="2014" name="Am. J. Bot.">
        <title>Genome assembly and annotation for red clover (Trifolium pratense; Fabaceae).</title>
        <authorList>
            <person name="Istvanek J."/>
            <person name="Jaros M."/>
            <person name="Krenek A."/>
            <person name="Repkova J."/>
        </authorList>
    </citation>
    <scope>NUCLEOTIDE SEQUENCE [LARGE SCALE GENOMIC DNA]</scope>
    <source>
        <strain evidence="14">cv. Tatra</strain>
        <tissue evidence="13">Young leaves</tissue>
    </source>
</reference>
<dbReference type="GO" id="GO:0006310">
    <property type="term" value="P:DNA recombination"/>
    <property type="evidence" value="ECO:0007669"/>
    <property type="project" value="UniProtKB-KW"/>
</dbReference>
<dbReference type="InterPro" id="IPR043502">
    <property type="entry name" value="DNA/RNA_pol_sf"/>
</dbReference>
<name>A0A2K3NP54_TRIPR</name>
<comment type="caution">
    <text evidence="13">The sequence shown here is derived from an EMBL/GenBank/DDBJ whole genome shotgun (WGS) entry which is preliminary data.</text>
</comment>
<dbReference type="InterPro" id="IPR000477">
    <property type="entry name" value="RT_dom"/>
</dbReference>
<dbReference type="CDD" id="cd09274">
    <property type="entry name" value="RNase_HI_RT_Ty3"/>
    <property type="match status" value="1"/>
</dbReference>
<keyword evidence="6" id="KW-0378">Hydrolase</keyword>
<keyword evidence="8" id="KW-0233">DNA recombination</keyword>
<feature type="region of interest" description="Disordered" evidence="9">
    <location>
        <begin position="678"/>
        <end position="706"/>
    </location>
</feature>
<dbReference type="InterPro" id="IPR041588">
    <property type="entry name" value="Integrase_H2C2"/>
</dbReference>
<evidence type="ECO:0000256" key="3">
    <source>
        <dbReference type="ARBA" id="ARBA00022695"/>
    </source>
</evidence>
<dbReference type="InterPro" id="IPR001584">
    <property type="entry name" value="Integrase_cat-core"/>
</dbReference>
<sequence>MDQQEQINAALREDVDSIKTTMGKLLELFQNLATKESTSQPERSAEWPELGLPKGYTPPEEESDPIQAPVVIPVTNGDPTPQGVSMGQEGISQPRHATNGVGGFVPKQSTVNANPDIEPARMYQAFEERLKAVEGFNAYGVDAMDMCLVPDVVIPPKFKVPDFEKYKGIHCPMNHLRMFCRKMAGYAANEKLMIHVFQDSLSGASLDWYMQLERAQIQTWKDLADAFLKQYKYNLDMAPNRMQLQNLSQKNSESFKEYAQRWRELAARVQPPLLERELVDTFMSTLQGQYYEKMIGSISSGFADMVIIGERVEEGLKSGKIKSASNGHDGTKKFPNNNKKKEGETNAVVASSSQIPLPQIPYLQYPYVATVAQGQYPQQACLIPSPQQPLMRPQQGQNQQQGGYQQRGQYEPRNNVERKRVYFDRLPMPYGQILPYLIQKGMIEPRPLPPVTPPFPPYFDINAKCDYHAGSPGHTIENCKAFKYKVQELIDRKLISFKEEGPNVKDNPLPGHADSSVNSVEEIEKHDLIKEVVKVKASMSTIREKFIGFKEFQDMHYECKICSANPDKCQEMRDCLQKLMDQGLVQIGYSRTDADVSVLESRDQAPIEIPYSRRGLQIPVKSVDPIVFCVPAPFPFESANRVPWNYQTTAHVGGQLLTSVEPNVTNIAGLRGITRSGRVFSPEQPNKNALKGKDGGEREVMAGPSQKTIPQEEAEEFLRIIRKSDYKIVDQLGHTPSKISMLSLLLSSEAHREALIKVLNEAHVTKDITVDQFDGVVGNITASRYLGFSEDELPVEGPDHNRALHISVKCLDNILSRVLIDTGSSLNVMPKTTLMKMISDGTLIKPSSLVVKAFDGSRRTVVGEVDLPVLIGPQLFTITFQVMDINPTYSCLLGRPWIHAAGAVTSTLHQKLKFITGDKMIVVSGQEDIMVSHLSSFRYIDADDEATEVPFQALEVATVVTTKLKHSHRQKTGSAMYSWKAMKEALEEGSLEGWGKLPDIPEKKNRFGLGYVPSTTMFSKASQNHLGLGRIPSIQETFHSAGFDHEDHVASLEDTDEEVPDLVCHCAPDEILANWKVVVIPEIISISKSINRPIDNDTSIIPYNFEFPINQAEEGDEEDCEFPEGLARLLKQEEEVIQPHQESVEVINLGNKEDKKEIKVGAFLKMNVKEKLVELLKEYVDVFAWSYQDMPGLDTDIVMHRLPLKPECAPVKQKMRRTRPDMALKIREEVKKQFDAGFLAVAKYPQWVANIVPVPKKDGKVRMCVDYRDLNRASPKDDFPLPHIDVLVDNTAQFSVFSFMDGFSGYNQIKMAPEDMEKTTFITPWGTFCYKVMPFGLKNAGATYQRAMVTLFHDMIHKEIEVYVDDMIAKSQTEEDHLVHLQKLFERLRKFKLRLNPNKCTFGTRSGKLLGFVVSQRGIEVDPDKVRAIQNMSAPRTEKEVRGFLGRLNYIARFISHLTATCEPIFKLLRKHQAIEWNEDCQKAFEKIKEYLQEPPILVPPVPGRPLIMYLTVLDGSMGCVLGQHDETGRKEHAIYFLSKKFTDCESRYTSLEKTCCALAWAARRLRQYMLSHTTWLISKMDPIKYIFEKPALTGKIARWQMLLSEYDIQYVTQKAIKGSVLSEHLAHQPVEEYQPIRFDFPDEDIMALNNEEVIGGDEGPEPGGRWKLAFDGASNAMGHGIGAVLISPRDGYTPFTARLCFDCTNNVAEYEACIMGLEAAISLRIKILEVYGDSALVIYQVKGEWETRHPKLIPYRAHVVKLMEYFDEITFHHIPREENQVADALATLSSMYKVRFWNEAPLIKVDRKDEPVVCMMVEEKHDDKPWFYDIKCYIEKQEYPENASVIDKKTLRRLASQFFLSGGVLYKRNYDMVLLRCVDKREADLLVKEIHEGAFGTHANGHTMAKKILRAGYYWLTMEADCFRYAKTCHKCQIYADKVHVPPTPLNVLTAPWPFSMWGIDMIGMIEPKASNGHRFILVAIDYFTKWVEAASYANVTKQVVARFIKKEIICRYGIPSKIITDNGSNLNNNTMKELCEEFKIEHHNSSPYRPKMNGAVEAANKNIKKIVQKMVKTYKDWHEMLPFALHGYRTAVRTSTGATPFSLVYGMEAVLPIEVEIPSLRVLMETKLEEAEWVQARFDQLNLIEEKRLTALCHGQLYQKRLKRAFDKKVRPREFREGDLVLRKILPIHRDPRGKWTPNYEGPYVVKKAFSGGALIITTMDGEEFPLSVNSDAVKKYYA</sequence>
<dbReference type="Gene3D" id="1.10.340.70">
    <property type="match status" value="1"/>
</dbReference>
<evidence type="ECO:0000313" key="14">
    <source>
        <dbReference type="Proteomes" id="UP000236291"/>
    </source>
</evidence>
<dbReference type="PROSITE" id="PS50878">
    <property type="entry name" value="RT_POL"/>
    <property type="match status" value="1"/>
</dbReference>
<dbReference type="CDD" id="cd09279">
    <property type="entry name" value="RNase_HI_like"/>
    <property type="match status" value="1"/>
</dbReference>
<dbReference type="GO" id="GO:0003676">
    <property type="term" value="F:nucleic acid binding"/>
    <property type="evidence" value="ECO:0007669"/>
    <property type="project" value="InterPro"/>
</dbReference>
<dbReference type="PROSITE" id="PS50879">
    <property type="entry name" value="RNASE_H_1"/>
    <property type="match status" value="1"/>
</dbReference>